<dbReference type="Gene3D" id="2.30.30.40">
    <property type="entry name" value="SH3 Domains"/>
    <property type="match status" value="1"/>
</dbReference>
<evidence type="ECO:0000313" key="5">
    <source>
        <dbReference type="EMBL" id="MBA5606426.1"/>
    </source>
</evidence>
<dbReference type="GO" id="GO:0005829">
    <property type="term" value="C:cytosol"/>
    <property type="evidence" value="ECO:0007669"/>
    <property type="project" value="TreeGrafter"/>
</dbReference>
<protein>
    <recommendedName>
        <fullName evidence="2">Chemotaxis protein CheW</fullName>
    </recommendedName>
</protein>
<name>A0A7W2I7E5_9BURK</name>
<dbReference type="EMBL" id="JACEZS010000011">
    <property type="protein sequence ID" value="MBA5606426.1"/>
    <property type="molecule type" value="Genomic_DNA"/>
</dbReference>
<evidence type="ECO:0000313" key="6">
    <source>
        <dbReference type="Proteomes" id="UP000566711"/>
    </source>
</evidence>
<dbReference type="InterPro" id="IPR002545">
    <property type="entry name" value="CheW-lke_dom"/>
</dbReference>
<dbReference type="CDD" id="cd00732">
    <property type="entry name" value="CheW"/>
    <property type="match status" value="1"/>
</dbReference>
<dbReference type="GO" id="GO:0007165">
    <property type="term" value="P:signal transduction"/>
    <property type="evidence" value="ECO:0007669"/>
    <property type="project" value="InterPro"/>
</dbReference>
<feature type="domain" description="CheW-like" evidence="4">
    <location>
        <begin position="20"/>
        <end position="164"/>
    </location>
</feature>
<keyword evidence="3" id="KW-0963">Cytoplasm</keyword>
<dbReference type="PANTHER" id="PTHR22617:SF45">
    <property type="entry name" value="CHEMOTAXIS PROTEIN CHEW"/>
    <property type="match status" value="1"/>
</dbReference>
<comment type="subcellular location">
    <subcellularLocation>
        <location evidence="1">Cytoplasm</location>
    </subcellularLocation>
</comment>
<dbReference type="AlphaFoldDB" id="A0A7W2I7E5"/>
<comment type="caution">
    <text evidence="5">The sequence shown here is derived from an EMBL/GenBank/DDBJ whole genome shotgun (WGS) entry which is preliminary data.</text>
</comment>
<reference evidence="5 6" key="1">
    <citation type="submission" date="2020-07" db="EMBL/GenBank/DDBJ databases">
        <title>Novel species isolated from subtropical streams in China.</title>
        <authorList>
            <person name="Lu H."/>
        </authorList>
    </citation>
    <scope>NUCLEOTIDE SEQUENCE [LARGE SCALE GENOMIC DNA]</scope>
    <source>
        <strain evidence="5 6">FT3S</strain>
    </source>
</reference>
<dbReference type="SMART" id="SM00260">
    <property type="entry name" value="CheW"/>
    <property type="match status" value="1"/>
</dbReference>
<dbReference type="Proteomes" id="UP000566711">
    <property type="component" value="Unassembled WGS sequence"/>
</dbReference>
<proteinExistence type="predicted"/>
<dbReference type="Pfam" id="PF01584">
    <property type="entry name" value="CheW"/>
    <property type="match status" value="1"/>
</dbReference>
<evidence type="ECO:0000256" key="2">
    <source>
        <dbReference type="ARBA" id="ARBA00021483"/>
    </source>
</evidence>
<organism evidence="5 6">
    <name type="scientific">Rugamonas fusca</name>
    <dbReference type="NCBI Taxonomy" id="2758568"/>
    <lineage>
        <taxon>Bacteria</taxon>
        <taxon>Pseudomonadati</taxon>
        <taxon>Pseudomonadota</taxon>
        <taxon>Betaproteobacteria</taxon>
        <taxon>Burkholderiales</taxon>
        <taxon>Oxalobacteraceae</taxon>
        <taxon>Telluria group</taxon>
        <taxon>Rugamonas</taxon>
    </lineage>
</organism>
<dbReference type="InterPro" id="IPR039315">
    <property type="entry name" value="CheW"/>
</dbReference>
<sequence length="177" mass="18699">MNTAVAASTAQAMQSSAAGAGEYLSFRNGAEEYGIDILKVQEIRGYEVPTRIANAPAHVLGVHNLRGLIVPVLDMRIRLGMADVAYDGHTVTIVLNIGDRVVGMVVDGVSDVVELRHDQIRPVPECGVAAATLHVNGIATIDLPERQRMLILLDIEQLVASGAVLPAHAADAHTPVA</sequence>
<gene>
    <name evidence="5" type="ORF">H3H36_13795</name>
</gene>
<accession>A0A7W2I7E5</accession>
<evidence type="ECO:0000259" key="4">
    <source>
        <dbReference type="PROSITE" id="PS50851"/>
    </source>
</evidence>
<dbReference type="PANTHER" id="PTHR22617">
    <property type="entry name" value="CHEMOTAXIS SENSOR HISTIDINE KINASE-RELATED"/>
    <property type="match status" value="1"/>
</dbReference>
<evidence type="ECO:0000256" key="3">
    <source>
        <dbReference type="ARBA" id="ARBA00022490"/>
    </source>
</evidence>
<dbReference type="GO" id="GO:0006935">
    <property type="term" value="P:chemotaxis"/>
    <property type="evidence" value="ECO:0007669"/>
    <property type="project" value="InterPro"/>
</dbReference>
<dbReference type="PROSITE" id="PS50851">
    <property type="entry name" value="CHEW"/>
    <property type="match status" value="1"/>
</dbReference>
<dbReference type="InterPro" id="IPR036061">
    <property type="entry name" value="CheW-like_dom_sf"/>
</dbReference>
<keyword evidence="6" id="KW-1185">Reference proteome</keyword>
<dbReference type="Gene3D" id="2.40.50.180">
    <property type="entry name" value="CheA-289, Domain 4"/>
    <property type="match status" value="1"/>
</dbReference>
<dbReference type="SUPFAM" id="SSF50341">
    <property type="entry name" value="CheW-like"/>
    <property type="match status" value="1"/>
</dbReference>
<evidence type="ECO:0000256" key="1">
    <source>
        <dbReference type="ARBA" id="ARBA00004496"/>
    </source>
</evidence>
<dbReference type="RefSeq" id="WP_182218510.1">
    <property type="nucleotide sequence ID" value="NZ_JACEZS010000011.1"/>
</dbReference>